<comment type="caution">
    <text evidence="2">The sequence shown here is derived from an EMBL/GenBank/DDBJ whole genome shotgun (WGS) entry which is preliminary data.</text>
</comment>
<feature type="compositionally biased region" description="Basic and acidic residues" evidence="1">
    <location>
        <begin position="86"/>
        <end position="95"/>
    </location>
</feature>
<proteinExistence type="predicted"/>
<feature type="region of interest" description="Disordered" evidence="1">
    <location>
        <begin position="59"/>
        <end position="99"/>
    </location>
</feature>
<keyword evidence="3" id="KW-1185">Reference proteome</keyword>
<accession>A0AAD7BVF3</accession>
<organism evidence="2 3">
    <name type="scientific">Mycena rosella</name>
    <name type="common">Pink bonnet</name>
    <name type="synonym">Agaricus rosellus</name>
    <dbReference type="NCBI Taxonomy" id="1033263"/>
    <lineage>
        <taxon>Eukaryota</taxon>
        <taxon>Fungi</taxon>
        <taxon>Dikarya</taxon>
        <taxon>Basidiomycota</taxon>
        <taxon>Agaricomycotina</taxon>
        <taxon>Agaricomycetes</taxon>
        <taxon>Agaricomycetidae</taxon>
        <taxon>Agaricales</taxon>
        <taxon>Marasmiineae</taxon>
        <taxon>Mycenaceae</taxon>
        <taxon>Mycena</taxon>
    </lineage>
</organism>
<evidence type="ECO:0000256" key="1">
    <source>
        <dbReference type="SAM" id="MobiDB-lite"/>
    </source>
</evidence>
<dbReference type="EMBL" id="JARKIE010000514">
    <property type="protein sequence ID" value="KAJ7631504.1"/>
    <property type="molecule type" value="Genomic_DNA"/>
</dbReference>
<sequence length="153" mass="17101">MSDTQAEIEARRPRGARSKDITRTGWGTGRRRRTRDMRGSAALCAAADDSAIPLKAGYASRPQNLRKQGKWDINASKRTAGSPRRSSKEVRKESDEGCLGAAKRRVYGNKLEGERGRGFADEDVKLQTKKRVYEGKEALERAFEDEDVDVKSQ</sequence>
<feature type="region of interest" description="Disordered" evidence="1">
    <location>
        <begin position="1"/>
        <end position="39"/>
    </location>
</feature>
<name>A0AAD7BVF3_MYCRO</name>
<feature type="compositionally biased region" description="Basic and acidic residues" evidence="1">
    <location>
        <begin position="8"/>
        <end position="22"/>
    </location>
</feature>
<dbReference type="Proteomes" id="UP001221757">
    <property type="component" value="Unassembled WGS sequence"/>
</dbReference>
<evidence type="ECO:0000313" key="2">
    <source>
        <dbReference type="EMBL" id="KAJ7631504.1"/>
    </source>
</evidence>
<gene>
    <name evidence="2" type="ORF">B0H17DRAFT_1150252</name>
</gene>
<evidence type="ECO:0000313" key="3">
    <source>
        <dbReference type="Proteomes" id="UP001221757"/>
    </source>
</evidence>
<protein>
    <submittedName>
        <fullName evidence="2">Uncharacterized protein</fullName>
    </submittedName>
</protein>
<dbReference type="AlphaFoldDB" id="A0AAD7BVF3"/>
<reference evidence="2" key="1">
    <citation type="submission" date="2023-03" db="EMBL/GenBank/DDBJ databases">
        <title>Massive genome expansion in bonnet fungi (Mycena s.s.) driven by repeated elements and novel gene families across ecological guilds.</title>
        <authorList>
            <consortium name="Lawrence Berkeley National Laboratory"/>
            <person name="Harder C.B."/>
            <person name="Miyauchi S."/>
            <person name="Viragh M."/>
            <person name="Kuo A."/>
            <person name="Thoen E."/>
            <person name="Andreopoulos B."/>
            <person name="Lu D."/>
            <person name="Skrede I."/>
            <person name="Drula E."/>
            <person name="Henrissat B."/>
            <person name="Morin E."/>
            <person name="Kohler A."/>
            <person name="Barry K."/>
            <person name="LaButti K."/>
            <person name="Morin E."/>
            <person name="Salamov A."/>
            <person name="Lipzen A."/>
            <person name="Mereny Z."/>
            <person name="Hegedus B."/>
            <person name="Baldrian P."/>
            <person name="Stursova M."/>
            <person name="Weitz H."/>
            <person name="Taylor A."/>
            <person name="Grigoriev I.V."/>
            <person name="Nagy L.G."/>
            <person name="Martin F."/>
            <person name="Kauserud H."/>
        </authorList>
    </citation>
    <scope>NUCLEOTIDE SEQUENCE</scope>
    <source>
        <strain evidence="2">CBHHK067</strain>
    </source>
</reference>